<evidence type="ECO:0000259" key="6">
    <source>
        <dbReference type="SMART" id="SM00829"/>
    </source>
</evidence>
<dbReference type="SUPFAM" id="SSF50129">
    <property type="entry name" value="GroES-like"/>
    <property type="match status" value="1"/>
</dbReference>
<dbReference type="Gene3D" id="3.90.180.10">
    <property type="entry name" value="Medium-chain alcohol dehydrogenases, catalytic domain"/>
    <property type="match status" value="1"/>
</dbReference>
<evidence type="ECO:0000313" key="7">
    <source>
        <dbReference type="EMBL" id="QBZ57674.1"/>
    </source>
</evidence>
<keyword evidence="2" id="KW-0547">Nucleotide-binding</keyword>
<dbReference type="InterPro" id="IPR047122">
    <property type="entry name" value="Trans-enoyl_RdTase-like"/>
</dbReference>
<feature type="compositionally biased region" description="Polar residues" evidence="5">
    <location>
        <begin position="7"/>
        <end position="19"/>
    </location>
</feature>
<evidence type="ECO:0000256" key="3">
    <source>
        <dbReference type="ARBA" id="ARBA00022857"/>
    </source>
</evidence>
<evidence type="ECO:0000256" key="4">
    <source>
        <dbReference type="ARBA" id="ARBA00023002"/>
    </source>
</evidence>
<gene>
    <name evidence="7" type="ORF">PoMZ_02608</name>
</gene>
<dbReference type="PANTHER" id="PTHR45348">
    <property type="entry name" value="HYPOTHETICAL OXIDOREDUCTASE (EUROFUNG)"/>
    <property type="match status" value="1"/>
</dbReference>
<dbReference type="Proteomes" id="UP000294847">
    <property type="component" value="Chromosome 2"/>
</dbReference>
<dbReference type="GO" id="GO:0016651">
    <property type="term" value="F:oxidoreductase activity, acting on NAD(P)H"/>
    <property type="evidence" value="ECO:0007669"/>
    <property type="project" value="InterPro"/>
</dbReference>
<keyword evidence="4" id="KW-0560">Oxidoreductase</keyword>
<reference evidence="7 8" key="1">
    <citation type="journal article" date="2019" name="Mol. Biol. Evol.">
        <title>Blast fungal genomes show frequent chromosomal changes, gene gains and losses, and effector gene turnover.</title>
        <authorList>
            <person name="Gomez Luciano L.B."/>
            <person name="Jason Tsai I."/>
            <person name="Chuma I."/>
            <person name="Tosa Y."/>
            <person name="Chen Y.H."/>
            <person name="Li J.Y."/>
            <person name="Li M.Y."/>
            <person name="Jade Lu M.Y."/>
            <person name="Nakayashiki H."/>
            <person name="Li W.H."/>
        </authorList>
    </citation>
    <scope>NUCLEOTIDE SEQUENCE [LARGE SCALE GENOMIC DNA]</scope>
    <source>
        <strain evidence="7">MZ5-1-6</strain>
    </source>
</reference>
<comment type="similarity">
    <text evidence="1">Belongs to the zinc-containing alcohol dehydrogenase family.</text>
</comment>
<dbReference type="PANTHER" id="PTHR45348:SF1">
    <property type="entry name" value="TRANS-ENOYL REDUCTASE STHE"/>
    <property type="match status" value="1"/>
</dbReference>
<dbReference type="InterPro" id="IPR013154">
    <property type="entry name" value="ADH-like_N"/>
</dbReference>
<dbReference type="Pfam" id="PF08240">
    <property type="entry name" value="ADH_N"/>
    <property type="match status" value="1"/>
</dbReference>
<proteinExistence type="inferred from homology"/>
<sequence>PCHPASDPSSQNMSSSTVDLFTPPATQEGIVADSNGLPVVSTEAPCPPLNPDQVYVRTEAVAINPSDTKMVGDFVIPNALYGADYAGTVIAVGSHVQGIKVGERICGAQHSMHAGTPFNGAFGRFNVTNGHVWLKLPAGWSSEAGSTLGASVSTAGLAIRALGLPLPDEPLKVPAKVLVYGASTATGTIAIQLLKLANLLPIAVCSPKNFDLAKSRGAVEAFDYRDPECGDKIRTYTSSNLTYALDCITTVESTKACFRAIGRGGGRYVSLDPFQEHVATRKVVKTDWVLGPAIFGHGSTWPAPYMRPGDPELKEFAAKLWAVAQKLIDEGRLQHHPLHLLQGGFDMVIKGMELVKKGQVSGEKVVVRLS</sequence>
<dbReference type="EMBL" id="CP034205">
    <property type="protein sequence ID" value="QBZ57674.1"/>
    <property type="molecule type" value="Genomic_DNA"/>
</dbReference>
<protein>
    <recommendedName>
        <fullName evidence="6">Enoyl reductase (ER) domain-containing protein</fullName>
    </recommendedName>
</protein>
<feature type="non-terminal residue" evidence="7">
    <location>
        <position position="1"/>
    </location>
</feature>
<dbReference type="Gene3D" id="3.40.50.720">
    <property type="entry name" value="NAD(P)-binding Rossmann-like Domain"/>
    <property type="match status" value="1"/>
</dbReference>
<dbReference type="AlphaFoldDB" id="A0A4P7NBN5"/>
<feature type="domain" description="Enoyl reductase (ER)" evidence="6">
    <location>
        <begin position="32"/>
        <end position="367"/>
    </location>
</feature>
<dbReference type="CDD" id="cd08249">
    <property type="entry name" value="enoyl_reductase_like"/>
    <property type="match status" value="1"/>
</dbReference>
<dbReference type="GO" id="GO:0000166">
    <property type="term" value="F:nucleotide binding"/>
    <property type="evidence" value="ECO:0007669"/>
    <property type="project" value="UniProtKB-KW"/>
</dbReference>
<dbReference type="InterPro" id="IPR036291">
    <property type="entry name" value="NAD(P)-bd_dom_sf"/>
</dbReference>
<organism evidence="7 8">
    <name type="scientific">Pyricularia oryzae</name>
    <name type="common">Rice blast fungus</name>
    <name type="synonym">Magnaporthe oryzae</name>
    <dbReference type="NCBI Taxonomy" id="318829"/>
    <lineage>
        <taxon>Eukaryota</taxon>
        <taxon>Fungi</taxon>
        <taxon>Dikarya</taxon>
        <taxon>Ascomycota</taxon>
        <taxon>Pezizomycotina</taxon>
        <taxon>Sordariomycetes</taxon>
        <taxon>Sordariomycetidae</taxon>
        <taxon>Magnaporthales</taxon>
        <taxon>Pyriculariaceae</taxon>
        <taxon>Pyricularia</taxon>
    </lineage>
</organism>
<evidence type="ECO:0000256" key="5">
    <source>
        <dbReference type="SAM" id="MobiDB-lite"/>
    </source>
</evidence>
<name>A0A4P7NBN5_PYROR</name>
<evidence type="ECO:0000256" key="2">
    <source>
        <dbReference type="ARBA" id="ARBA00022741"/>
    </source>
</evidence>
<evidence type="ECO:0000256" key="1">
    <source>
        <dbReference type="ARBA" id="ARBA00008072"/>
    </source>
</evidence>
<dbReference type="SUPFAM" id="SSF51735">
    <property type="entry name" value="NAD(P)-binding Rossmann-fold domains"/>
    <property type="match status" value="1"/>
</dbReference>
<evidence type="ECO:0000313" key="8">
    <source>
        <dbReference type="Proteomes" id="UP000294847"/>
    </source>
</evidence>
<keyword evidence="3" id="KW-0521">NADP</keyword>
<dbReference type="SMART" id="SM00829">
    <property type="entry name" value="PKS_ER"/>
    <property type="match status" value="1"/>
</dbReference>
<dbReference type="InterPro" id="IPR011032">
    <property type="entry name" value="GroES-like_sf"/>
</dbReference>
<accession>A0A4P7NBN5</accession>
<feature type="region of interest" description="Disordered" evidence="5">
    <location>
        <begin position="1"/>
        <end position="21"/>
    </location>
</feature>
<dbReference type="InterPro" id="IPR020843">
    <property type="entry name" value="ER"/>
</dbReference>